<keyword evidence="2" id="KW-0238">DNA-binding</keyword>
<dbReference type="PROSITE" id="PS51294">
    <property type="entry name" value="HTH_MYB"/>
    <property type="match status" value="2"/>
</dbReference>
<evidence type="ECO:0000313" key="7">
    <source>
        <dbReference type="Proteomes" id="UP000036987"/>
    </source>
</evidence>
<dbReference type="SMART" id="SM00717">
    <property type="entry name" value="SANT"/>
    <property type="match status" value="2"/>
</dbReference>
<keyword evidence="7" id="KW-1185">Reference proteome</keyword>
<dbReference type="GO" id="GO:0000978">
    <property type="term" value="F:RNA polymerase II cis-regulatory region sequence-specific DNA binding"/>
    <property type="evidence" value="ECO:0000318"/>
    <property type="project" value="GO_Central"/>
</dbReference>
<dbReference type="GO" id="GO:0000981">
    <property type="term" value="F:DNA-binding transcription factor activity, RNA polymerase II-specific"/>
    <property type="evidence" value="ECO:0000318"/>
    <property type="project" value="GO_Central"/>
</dbReference>
<dbReference type="Proteomes" id="UP000036987">
    <property type="component" value="Unassembled WGS sequence"/>
</dbReference>
<feature type="domain" description="Myb-like" evidence="4">
    <location>
        <begin position="205"/>
        <end position="255"/>
    </location>
</feature>
<dbReference type="PANTHER" id="PTHR45614:SF218">
    <property type="entry name" value="TRANSCRIPTION FACTOR MYB119-RELATED"/>
    <property type="match status" value="1"/>
</dbReference>
<name>A0A0K9NYD6_ZOSMR</name>
<proteinExistence type="predicted"/>
<dbReference type="InterPro" id="IPR017930">
    <property type="entry name" value="Myb_dom"/>
</dbReference>
<dbReference type="GO" id="GO:0005634">
    <property type="term" value="C:nucleus"/>
    <property type="evidence" value="ECO:0000318"/>
    <property type="project" value="GO_Central"/>
</dbReference>
<keyword evidence="1" id="KW-0677">Repeat</keyword>
<dbReference type="InterPro" id="IPR009057">
    <property type="entry name" value="Homeodomain-like_sf"/>
</dbReference>
<dbReference type="Gene3D" id="1.10.10.60">
    <property type="entry name" value="Homeodomain-like"/>
    <property type="match status" value="2"/>
</dbReference>
<dbReference type="InterPro" id="IPR001005">
    <property type="entry name" value="SANT/Myb"/>
</dbReference>
<evidence type="ECO:0000256" key="3">
    <source>
        <dbReference type="SAM" id="MobiDB-lite"/>
    </source>
</evidence>
<reference evidence="7" key="1">
    <citation type="journal article" date="2016" name="Nature">
        <title>The genome of the seagrass Zostera marina reveals angiosperm adaptation to the sea.</title>
        <authorList>
            <person name="Olsen J.L."/>
            <person name="Rouze P."/>
            <person name="Verhelst B."/>
            <person name="Lin Y.-C."/>
            <person name="Bayer T."/>
            <person name="Collen J."/>
            <person name="Dattolo E."/>
            <person name="De Paoli E."/>
            <person name="Dittami S."/>
            <person name="Maumus F."/>
            <person name="Michel G."/>
            <person name="Kersting A."/>
            <person name="Lauritano C."/>
            <person name="Lohaus R."/>
            <person name="Toepel M."/>
            <person name="Tonon T."/>
            <person name="Vanneste K."/>
            <person name="Amirebrahimi M."/>
            <person name="Brakel J."/>
            <person name="Bostroem C."/>
            <person name="Chovatia M."/>
            <person name="Grimwood J."/>
            <person name="Jenkins J.W."/>
            <person name="Jueterbock A."/>
            <person name="Mraz A."/>
            <person name="Stam W.T."/>
            <person name="Tice H."/>
            <person name="Bornberg-Bauer E."/>
            <person name="Green P.J."/>
            <person name="Pearson G.A."/>
            <person name="Procaccini G."/>
            <person name="Duarte C.M."/>
            <person name="Schmutz J."/>
            <person name="Reusch T.B.H."/>
            <person name="Van de Peer Y."/>
        </authorList>
    </citation>
    <scope>NUCLEOTIDE SEQUENCE [LARGE SCALE GENOMIC DNA]</scope>
    <source>
        <strain evidence="7">cv. Finnish</strain>
    </source>
</reference>
<evidence type="ECO:0000259" key="5">
    <source>
        <dbReference type="PROSITE" id="PS51294"/>
    </source>
</evidence>
<evidence type="ECO:0000256" key="1">
    <source>
        <dbReference type="ARBA" id="ARBA00022737"/>
    </source>
</evidence>
<feature type="domain" description="HTH myb-type" evidence="5">
    <location>
        <begin position="153"/>
        <end position="208"/>
    </location>
</feature>
<dbReference type="OrthoDB" id="2143914at2759"/>
<evidence type="ECO:0000259" key="4">
    <source>
        <dbReference type="PROSITE" id="PS50090"/>
    </source>
</evidence>
<protein>
    <submittedName>
        <fullName evidence="6">Uncharacterized protein</fullName>
    </submittedName>
</protein>
<dbReference type="GO" id="GO:0006355">
    <property type="term" value="P:regulation of DNA-templated transcription"/>
    <property type="evidence" value="ECO:0000318"/>
    <property type="project" value="GO_Central"/>
</dbReference>
<organism evidence="6 7">
    <name type="scientific">Zostera marina</name>
    <name type="common">Eelgrass</name>
    <dbReference type="NCBI Taxonomy" id="29655"/>
    <lineage>
        <taxon>Eukaryota</taxon>
        <taxon>Viridiplantae</taxon>
        <taxon>Streptophyta</taxon>
        <taxon>Embryophyta</taxon>
        <taxon>Tracheophyta</taxon>
        <taxon>Spermatophyta</taxon>
        <taxon>Magnoliopsida</taxon>
        <taxon>Liliopsida</taxon>
        <taxon>Zosteraceae</taxon>
        <taxon>Zostera</taxon>
    </lineage>
</organism>
<dbReference type="InterPro" id="IPR050560">
    <property type="entry name" value="MYB_TF"/>
</dbReference>
<accession>A0A0K9NYD6</accession>
<dbReference type="FunFam" id="1.10.10.60:FF:000010">
    <property type="entry name" value="Transcriptional activator Myb isoform A"/>
    <property type="match status" value="1"/>
</dbReference>
<dbReference type="EMBL" id="LFYR01001445">
    <property type="protein sequence ID" value="KMZ61703.1"/>
    <property type="molecule type" value="Genomic_DNA"/>
</dbReference>
<dbReference type="PROSITE" id="PS50090">
    <property type="entry name" value="MYB_LIKE"/>
    <property type="match status" value="2"/>
</dbReference>
<dbReference type="AlphaFoldDB" id="A0A0K9NYD6"/>
<evidence type="ECO:0000256" key="2">
    <source>
        <dbReference type="ARBA" id="ARBA00023125"/>
    </source>
</evidence>
<dbReference type="PANTHER" id="PTHR45614">
    <property type="entry name" value="MYB PROTEIN-RELATED"/>
    <property type="match status" value="1"/>
</dbReference>
<sequence>MQLILFLDSLILHSSPTSFPFSPSSAHFATSLFLLLSLAGRQMSQSSLSPPSPPRSPAEEEAGDKHDIHVTRATQSFPLKSIKRYTTQFLRPAPPFTSLERFLRSKTSYGSSPLVNHSTPLPSMSKSRNGTMPIRVDPGAVPPATGNNTVSSEASVIKGQWTPEEDSLLISLVKEHGAKKWSDISKKLVGRIGKQCRERWHNHLRPDIKKDNWSDEEDLLLVRSHRKLGNRWAKIAKRIPGRTENAIKNHWNATKRRQKSRRKMGKKNPSDIIINRSNISTVLQDYILSLETANNVITSSSSSTETELIRENTLFDSTALIPPPSYNYHGYNGGPSSADSSPVLYQTMFEEPPSSDTMFTLDPPVSPEYCMLMYPNPTSEDTVIGATSESYGLSPSVSDVNYINMSTFMSNNTDEMMMNRERQEQPLSLGMGINGENLGIIASNPTSSSSTEYKRELDLMEMMSMATYDRNSEEHYKYWCNGM</sequence>
<comment type="caution">
    <text evidence="6">The sequence shown here is derived from an EMBL/GenBank/DDBJ whole genome shotgun (WGS) entry which is preliminary data.</text>
</comment>
<evidence type="ECO:0000313" key="6">
    <source>
        <dbReference type="EMBL" id="KMZ61703.1"/>
    </source>
</evidence>
<dbReference type="CDD" id="cd00167">
    <property type="entry name" value="SANT"/>
    <property type="match status" value="2"/>
</dbReference>
<feature type="domain" description="HTH myb-type" evidence="5">
    <location>
        <begin position="209"/>
        <end position="259"/>
    </location>
</feature>
<dbReference type="Pfam" id="PF13921">
    <property type="entry name" value="Myb_DNA-bind_6"/>
    <property type="match status" value="1"/>
</dbReference>
<feature type="region of interest" description="Disordered" evidence="3">
    <location>
        <begin position="44"/>
        <end position="70"/>
    </location>
</feature>
<gene>
    <name evidence="6" type="ORF">ZOSMA_506G00020</name>
</gene>
<feature type="domain" description="Myb-like" evidence="4">
    <location>
        <begin position="153"/>
        <end position="204"/>
    </location>
</feature>
<dbReference type="SUPFAM" id="SSF46689">
    <property type="entry name" value="Homeodomain-like"/>
    <property type="match status" value="1"/>
</dbReference>